<evidence type="ECO:0000313" key="1">
    <source>
        <dbReference type="EMBL" id="STW39576.1"/>
    </source>
</evidence>
<evidence type="ECO:0000313" key="2">
    <source>
        <dbReference type="Proteomes" id="UP000255167"/>
    </source>
</evidence>
<dbReference type="EMBL" id="UGNC01000004">
    <property type="protein sequence ID" value="STW39576.1"/>
    <property type="molecule type" value="Genomic_DNA"/>
</dbReference>
<dbReference type="Proteomes" id="UP000255167">
    <property type="component" value="Unassembled WGS sequence"/>
</dbReference>
<sequence>MIGSNSDEASVMAVFGVDIAGQIQKLRRERRLGLGLIKLLYPGVKGDEALGREVCRDMAFTTLVM</sequence>
<reference evidence="1 2" key="1">
    <citation type="submission" date="2018-06" db="EMBL/GenBank/DDBJ databases">
        <authorList>
            <consortium name="Pathogen Informatics"/>
            <person name="Doyle S."/>
        </authorList>
    </citation>
    <scope>NUCLEOTIDE SEQUENCE [LARGE SCALE GENOMIC DNA]</scope>
    <source>
        <strain evidence="1 2">NCTC9617</strain>
    </source>
</reference>
<protein>
    <submittedName>
        <fullName evidence="1">Esterase</fullName>
    </submittedName>
</protein>
<accession>A0A378F5D1</accession>
<organism evidence="1 2">
    <name type="scientific">Klebsiella pneumoniae</name>
    <dbReference type="NCBI Taxonomy" id="573"/>
    <lineage>
        <taxon>Bacteria</taxon>
        <taxon>Pseudomonadati</taxon>
        <taxon>Pseudomonadota</taxon>
        <taxon>Gammaproteobacteria</taxon>
        <taxon>Enterobacterales</taxon>
        <taxon>Enterobacteriaceae</taxon>
        <taxon>Klebsiella/Raoultella group</taxon>
        <taxon>Klebsiella</taxon>
        <taxon>Klebsiella pneumoniae complex</taxon>
    </lineage>
</organism>
<proteinExistence type="predicted"/>
<name>A0A378F5D1_KLEPN</name>
<dbReference type="AlphaFoldDB" id="A0A378F5D1"/>
<gene>
    <name evidence="1" type="ORF">NCTC9617_01101</name>
</gene>